<evidence type="ECO:0000313" key="2">
    <source>
        <dbReference type="Proteomes" id="UP001597045"/>
    </source>
</evidence>
<accession>A0ABW3MNI9</accession>
<gene>
    <name evidence="1" type="ORF">ACFQ1S_44070</name>
</gene>
<feature type="non-terminal residue" evidence="1">
    <location>
        <position position="1"/>
    </location>
</feature>
<evidence type="ECO:0000313" key="1">
    <source>
        <dbReference type="EMBL" id="MFD1052061.1"/>
    </source>
</evidence>
<feature type="non-terminal residue" evidence="1">
    <location>
        <position position="188"/>
    </location>
</feature>
<dbReference type="Proteomes" id="UP001597045">
    <property type="component" value="Unassembled WGS sequence"/>
</dbReference>
<sequence>CRDKAIEELAFAYAAEPGSALPATCPYLAELVAWSVHIQIILEELPELRRAILADGVDGASTRSNSERFVKQYSSLVDDIERLHTHAALTHHTVDIGLKALLAFDRAGIGREPLGEEAASDQMIRTAATAAATAMTVVDSDNLGVKAVRPVTRSLRGLVLLPYWAILGLTRGGQLARFLGQFGLAAGA</sequence>
<comment type="caution">
    <text evidence="1">The sequence shown here is derived from an EMBL/GenBank/DDBJ whole genome shotgun (WGS) entry which is preliminary data.</text>
</comment>
<organism evidence="1 2">
    <name type="scientific">Kibdelosporangium lantanae</name>
    <dbReference type="NCBI Taxonomy" id="1497396"/>
    <lineage>
        <taxon>Bacteria</taxon>
        <taxon>Bacillati</taxon>
        <taxon>Actinomycetota</taxon>
        <taxon>Actinomycetes</taxon>
        <taxon>Pseudonocardiales</taxon>
        <taxon>Pseudonocardiaceae</taxon>
        <taxon>Kibdelosporangium</taxon>
    </lineage>
</organism>
<protein>
    <submittedName>
        <fullName evidence="1">DUF3376 domain-containing protein</fullName>
    </submittedName>
</protein>
<proteinExistence type="predicted"/>
<dbReference type="EMBL" id="JBHTIS010004097">
    <property type="protein sequence ID" value="MFD1052061.1"/>
    <property type="molecule type" value="Genomic_DNA"/>
</dbReference>
<keyword evidence="2" id="KW-1185">Reference proteome</keyword>
<reference evidence="2" key="1">
    <citation type="journal article" date="2019" name="Int. J. Syst. Evol. Microbiol.">
        <title>The Global Catalogue of Microorganisms (GCM) 10K type strain sequencing project: providing services to taxonomists for standard genome sequencing and annotation.</title>
        <authorList>
            <consortium name="The Broad Institute Genomics Platform"/>
            <consortium name="The Broad Institute Genome Sequencing Center for Infectious Disease"/>
            <person name="Wu L."/>
            <person name="Ma J."/>
        </authorList>
    </citation>
    <scope>NUCLEOTIDE SEQUENCE [LARGE SCALE GENOMIC DNA]</scope>
    <source>
        <strain evidence="2">JCM 31486</strain>
    </source>
</reference>
<name>A0ABW3MNI9_9PSEU</name>